<dbReference type="PANTHER" id="PTHR39206">
    <property type="entry name" value="SLL8004 PROTEIN"/>
    <property type="match status" value="1"/>
</dbReference>
<dbReference type="InterPro" id="IPR010488">
    <property type="entry name" value="Zeta_toxin_domain"/>
</dbReference>
<dbReference type="eggNOG" id="COG4185">
    <property type="taxonomic scope" value="Bacteria"/>
</dbReference>
<dbReference type="Gene3D" id="3.40.50.300">
    <property type="entry name" value="P-loop containing nucleotide triphosphate hydrolases"/>
    <property type="match status" value="1"/>
</dbReference>
<dbReference type="PANTHER" id="PTHR39206:SF1">
    <property type="entry name" value="SLL8004 PROTEIN"/>
    <property type="match status" value="1"/>
</dbReference>
<evidence type="ECO:0000256" key="2">
    <source>
        <dbReference type="ARBA" id="ARBA00022840"/>
    </source>
</evidence>
<dbReference type="HOGENOM" id="CLU_094497_0_0_5"/>
<protein>
    <recommendedName>
        <fullName evidence="3">Zeta toxin domain-containing protein</fullName>
    </recommendedName>
</protein>
<dbReference type="GO" id="GO:0016301">
    <property type="term" value="F:kinase activity"/>
    <property type="evidence" value="ECO:0007669"/>
    <property type="project" value="InterPro"/>
</dbReference>
<dbReference type="GO" id="GO:0005524">
    <property type="term" value="F:ATP binding"/>
    <property type="evidence" value="ECO:0007669"/>
    <property type="project" value="UniProtKB-KW"/>
</dbReference>
<evidence type="ECO:0000313" key="4">
    <source>
        <dbReference type="EMBL" id="ABJ06229.1"/>
    </source>
</evidence>
<organism evidence="4">
    <name type="scientific">Rhodopseudomonas palustris (strain BisA53)</name>
    <dbReference type="NCBI Taxonomy" id="316055"/>
    <lineage>
        <taxon>Bacteria</taxon>
        <taxon>Pseudomonadati</taxon>
        <taxon>Pseudomonadota</taxon>
        <taxon>Alphaproteobacteria</taxon>
        <taxon>Hyphomicrobiales</taxon>
        <taxon>Nitrobacteraceae</taxon>
        <taxon>Rhodopseudomonas</taxon>
    </lineage>
</organism>
<dbReference type="AlphaFoldDB" id="Q07PA5"/>
<dbReference type="KEGG" id="rpe:RPE_2287"/>
<evidence type="ECO:0000256" key="1">
    <source>
        <dbReference type="ARBA" id="ARBA00022741"/>
    </source>
</evidence>
<proteinExistence type="predicted"/>
<name>Q07PA5_RHOP5</name>
<feature type="domain" description="Zeta toxin" evidence="3">
    <location>
        <begin position="57"/>
        <end position="127"/>
    </location>
</feature>
<keyword evidence="1" id="KW-0547">Nucleotide-binding</keyword>
<dbReference type="EMBL" id="CP000463">
    <property type="protein sequence ID" value="ABJ06229.1"/>
    <property type="molecule type" value="Genomic_DNA"/>
</dbReference>
<dbReference type="STRING" id="316055.RPE_2287"/>
<accession>Q07PA5</accession>
<dbReference type="Pfam" id="PF06414">
    <property type="entry name" value="Zeta_toxin"/>
    <property type="match status" value="1"/>
</dbReference>
<sequence length="218" mass="23390">MIAGPNGSGKSTLTDLLIEEGAELGTYINADQIAAKLDLPEPLRSKRAQAIADLERDRCLSGGVSFSFETVMSHPSKIDVMIRANEAGYEVTLYFVCTSEPNINIARVANRVRRGGHDVPKDRIVSRYHRTLGLLSDAALAAAHTILFDNSSLSGADQKKGLRPVGEVVRDGNNYAVTLDADVPEWVTEHLVGPLNAAADQSNGAVRLTIARRSGLLA</sequence>
<evidence type="ECO:0000259" key="3">
    <source>
        <dbReference type="Pfam" id="PF06414"/>
    </source>
</evidence>
<reference evidence="4" key="1">
    <citation type="submission" date="2006-09" db="EMBL/GenBank/DDBJ databases">
        <title>Complete sequence of Rhodopseudomonas palustris BisA53.</title>
        <authorList>
            <consortium name="US DOE Joint Genome Institute"/>
            <person name="Copeland A."/>
            <person name="Lucas S."/>
            <person name="Lapidus A."/>
            <person name="Barry K."/>
            <person name="Detter J.C."/>
            <person name="Glavina del Rio T."/>
            <person name="Hammon N."/>
            <person name="Israni S."/>
            <person name="Dalin E."/>
            <person name="Tice H."/>
            <person name="Pitluck S."/>
            <person name="Chain P."/>
            <person name="Malfatti S."/>
            <person name="Shin M."/>
            <person name="Vergez L."/>
            <person name="Schmutz J."/>
            <person name="Larimer F."/>
            <person name="Land M."/>
            <person name="Hauser L."/>
            <person name="Pelletier D.A."/>
            <person name="Kyrpides N."/>
            <person name="Kim E."/>
            <person name="Harwood C.S."/>
            <person name="Oda Y."/>
            <person name="Richardson P."/>
        </authorList>
    </citation>
    <scope>NUCLEOTIDE SEQUENCE [LARGE SCALE GENOMIC DNA]</scope>
    <source>
        <strain evidence="4">BisA53</strain>
    </source>
</reference>
<dbReference type="SUPFAM" id="SSF52540">
    <property type="entry name" value="P-loop containing nucleoside triphosphate hydrolases"/>
    <property type="match status" value="1"/>
</dbReference>
<dbReference type="InterPro" id="IPR027417">
    <property type="entry name" value="P-loop_NTPase"/>
</dbReference>
<gene>
    <name evidence="4" type="ordered locus">RPE_2287</name>
</gene>
<keyword evidence="2" id="KW-0067">ATP-binding</keyword>